<evidence type="ECO:0000256" key="4">
    <source>
        <dbReference type="ARBA" id="ARBA00022452"/>
    </source>
</evidence>
<evidence type="ECO:0000256" key="6">
    <source>
        <dbReference type="ARBA" id="ARBA00022692"/>
    </source>
</evidence>
<keyword evidence="7 17" id="KW-0732">Signal</keyword>
<dbReference type="PANTHER" id="PTHR32552:SF89">
    <property type="entry name" value="CATECHOLATE SIDEROPHORE RECEPTOR FIU"/>
    <property type="match status" value="1"/>
</dbReference>
<keyword evidence="3 14" id="KW-0813">Transport</keyword>
<reference evidence="21" key="1">
    <citation type="journal article" date="2019" name="Int. J. Syst. Evol. Microbiol.">
        <title>The Global Catalogue of Microorganisms (GCM) 10K type strain sequencing project: providing services to taxonomists for standard genome sequencing and annotation.</title>
        <authorList>
            <consortium name="The Broad Institute Genomics Platform"/>
            <consortium name="The Broad Institute Genome Sequencing Center for Infectious Disease"/>
            <person name="Wu L."/>
            <person name="Ma J."/>
        </authorList>
    </citation>
    <scope>NUCLEOTIDE SEQUENCE [LARGE SCALE GENOMIC DNA]</scope>
    <source>
        <strain evidence="21">CCM 7480</strain>
    </source>
</reference>
<feature type="domain" description="TonB-dependent receptor-like beta-barrel" evidence="18">
    <location>
        <begin position="274"/>
        <end position="736"/>
    </location>
</feature>
<evidence type="ECO:0000256" key="13">
    <source>
        <dbReference type="ARBA" id="ARBA00023237"/>
    </source>
</evidence>
<evidence type="ECO:0000256" key="8">
    <source>
        <dbReference type="ARBA" id="ARBA00023004"/>
    </source>
</evidence>
<dbReference type="InterPro" id="IPR010917">
    <property type="entry name" value="TonB_rcpt_CS"/>
</dbReference>
<dbReference type="InterPro" id="IPR039426">
    <property type="entry name" value="TonB-dep_rcpt-like"/>
</dbReference>
<evidence type="ECO:0000256" key="11">
    <source>
        <dbReference type="ARBA" id="ARBA00023136"/>
    </source>
</evidence>
<evidence type="ECO:0000256" key="9">
    <source>
        <dbReference type="ARBA" id="ARBA00023065"/>
    </source>
</evidence>
<dbReference type="InterPro" id="IPR010105">
    <property type="entry name" value="TonB_sidphr_rcpt"/>
</dbReference>
<evidence type="ECO:0000256" key="1">
    <source>
        <dbReference type="ARBA" id="ARBA00004571"/>
    </source>
</evidence>
<dbReference type="RefSeq" id="WP_379735403.1">
    <property type="nucleotide sequence ID" value="NZ_JBHRVV010000001.1"/>
</dbReference>
<keyword evidence="4 14" id="KW-1134">Transmembrane beta strand</keyword>
<evidence type="ECO:0000256" key="7">
    <source>
        <dbReference type="ARBA" id="ARBA00022729"/>
    </source>
</evidence>
<accession>A0ABV7PLR8</accession>
<keyword evidence="8" id="KW-0408">Iron</keyword>
<feature type="domain" description="TonB-dependent receptor plug" evidence="19">
    <location>
        <begin position="78"/>
        <end position="176"/>
    </location>
</feature>
<feature type="short sequence motif" description="TonB C-terminal box" evidence="15">
    <location>
        <begin position="750"/>
        <end position="767"/>
    </location>
</feature>
<dbReference type="SUPFAM" id="SSF56935">
    <property type="entry name" value="Porins"/>
    <property type="match status" value="1"/>
</dbReference>
<comment type="caution">
    <text evidence="20">The sequence shown here is derived from an EMBL/GenBank/DDBJ whole genome shotgun (WGS) entry which is preliminary data.</text>
</comment>
<keyword evidence="12 20" id="KW-0675">Receptor</keyword>
<dbReference type="PROSITE" id="PS01156">
    <property type="entry name" value="TONB_DEPENDENT_REC_2"/>
    <property type="match status" value="1"/>
</dbReference>
<evidence type="ECO:0000256" key="12">
    <source>
        <dbReference type="ARBA" id="ARBA00023170"/>
    </source>
</evidence>
<keyword evidence="6 14" id="KW-0812">Transmembrane</keyword>
<evidence type="ECO:0000256" key="2">
    <source>
        <dbReference type="ARBA" id="ARBA00009810"/>
    </source>
</evidence>
<evidence type="ECO:0000256" key="15">
    <source>
        <dbReference type="PROSITE-ProRule" id="PRU10144"/>
    </source>
</evidence>
<dbReference type="InterPro" id="IPR012910">
    <property type="entry name" value="Plug_dom"/>
</dbReference>
<evidence type="ECO:0000256" key="16">
    <source>
        <dbReference type="RuleBase" id="RU003357"/>
    </source>
</evidence>
<keyword evidence="5" id="KW-0410">Iron transport</keyword>
<evidence type="ECO:0000256" key="14">
    <source>
        <dbReference type="PROSITE-ProRule" id="PRU01360"/>
    </source>
</evidence>
<evidence type="ECO:0000259" key="18">
    <source>
        <dbReference type="Pfam" id="PF00593"/>
    </source>
</evidence>
<keyword evidence="9" id="KW-0406">Ion transport</keyword>
<evidence type="ECO:0000256" key="3">
    <source>
        <dbReference type="ARBA" id="ARBA00022448"/>
    </source>
</evidence>
<feature type="chain" id="PRO_5047460075" evidence="17">
    <location>
        <begin position="40"/>
        <end position="767"/>
    </location>
</feature>
<dbReference type="PROSITE" id="PS52016">
    <property type="entry name" value="TONB_DEPENDENT_REC_3"/>
    <property type="match status" value="1"/>
</dbReference>
<keyword evidence="21" id="KW-1185">Reference proteome</keyword>
<comment type="subcellular location">
    <subcellularLocation>
        <location evidence="1 14">Cell outer membrane</location>
        <topology evidence="1 14">Multi-pass membrane protein</topology>
    </subcellularLocation>
</comment>
<evidence type="ECO:0000256" key="5">
    <source>
        <dbReference type="ARBA" id="ARBA00022496"/>
    </source>
</evidence>
<name>A0ABV7PLR8_9BURK</name>
<evidence type="ECO:0000313" key="21">
    <source>
        <dbReference type="Proteomes" id="UP001595665"/>
    </source>
</evidence>
<dbReference type="NCBIfam" id="TIGR01783">
    <property type="entry name" value="TonB-siderophor"/>
    <property type="match status" value="1"/>
</dbReference>
<dbReference type="Pfam" id="PF00593">
    <property type="entry name" value="TonB_dep_Rec_b-barrel"/>
    <property type="match status" value="1"/>
</dbReference>
<evidence type="ECO:0000256" key="10">
    <source>
        <dbReference type="ARBA" id="ARBA00023077"/>
    </source>
</evidence>
<keyword evidence="10 16" id="KW-0798">TonB box</keyword>
<dbReference type="InterPro" id="IPR000531">
    <property type="entry name" value="Beta-barrel_TonB"/>
</dbReference>
<dbReference type="InterPro" id="IPR036942">
    <property type="entry name" value="Beta-barrel_TonB_sf"/>
</dbReference>
<feature type="signal peptide" evidence="17">
    <location>
        <begin position="1"/>
        <end position="39"/>
    </location>
</feature>
<proteinExistence type="inferred from homology"/>
<dbReference type="Gene3D" id="2.40.170.20">
    <property type="entry name" value="TonB-dependent receptor, beta-barrel domain"/>
    <property type="match status" value="1"/>
</dbReference>
<keyword evidence="13 14" id="KW-0998">Cell outer membrane</keyword>
<dbReference type="PANTHER" id="PTHR32552">
    <property type="entry name" value="FERRICHROME IRON RECEPTOR-RELATED"/>
    <property type="match status" value="1"/>
</dbReference>
<protein>
    <submittedName>
        <fullName evidence="20">TonB-dependent receptor</fullName>
    </submittedName>
</protein>
<dbReference type="Proteomes" id="UP001595665">
    <property type="component" value="Unassembled WGS sequence"/>
</dbReference>
<evidence type="ECO:0000313" key="20">
    <source>
        <dbReference type="EMBL" id="MFC3458909.1"/>
    </source>
</evidence>
<organism evidence="20 21">
    <name type="scientific">Massilia haematophila</name>
    <dbReference type="NCBI Taxonomy" id="457923"/>
    <lineage>
        <taxon>Bacteria</taxon>
        <taxon>Pseudomonadati</taxon>
        <taxon>Pseudomonadota</taxon>
        <taxon>Betaproteobacteria</taxon>
        <taxon>Burkholderiales</taxon>
        <taxon>Oxalobacteraceae</taxon>
        <taxon>Telluria group</taxon>
        <taxon>Massilia</taxon>
    </lineage>
</organism>
<dbReference type="EMBL" id="JBHRVV010000001">
    <property type="protein sequence ID" value="MFC3458909.1"/>
    <property type="molecule type" value="Genomic_DNA"/>
</dbReference>
<comment type="similarity">
    <text evidence="2 14 16">Belongs to the TonB-dependent receptor family.</text>
</comment>
<dbReference type="CDD" id="cd01347">
    <property type="entry name" value="ligand_gated_channel"/>
    <property type="match status" value="1"/>
</dbReference>
<evidence type="ECO:0000256" key="17">
    <source>
        <dbReference type="SAM" id="SignalP"/>
    </source>
</evidence>
<sequence length="767" mass="81864">MQQATSFIRSRKHARSAAPCLTGSALAVLATLAAPAVQAEGGYKDIDPAVPVVEINGAAHRDVQTPVMSSSDKFTAPLLDTPKSVTVIGQEVISQTAAVSLADALRTVPGITIGAGEGGNPVGDNLFIRGYNAQTDTYVDGIRDSGSQSREVFNLEQVEVVKGPNSAYGGRSSAGGGINLVSKSAQADNFSNASVGVGSHDYRRVTGDINRTLGNNAAFRLNVMAHENNVAGRDVVGGDRWGIAPTVTFGLTGPTKAILSYYHLTTSEIPDTGIPFNNPFSSGPNVARNGNGTPVNVDRSTFYGLANRDFRDTKTDIGTVDLRHDFGGGLVLRNVTRYGKSKNDYVWTQPDDSKGNVILYDTVWRRANTRFTDTETAANATSLSGKLVTAGIKHSYNVGVEFSKETTERGTYVFTPGTNNLLTNNTVCASSGPATGYNCAPLNNPNPYDPWVYTRSVGPAMNEIETTTRAVYAFDTIEFNSQWMLNLGVRWDDFTSKLNVSNAPASNARVSSTFDTYQAGLVFKPSANGSIYVSYATSATPPGNDGGDGIDGLTVAIQNLEPQTSKNFELGTKWEVLNGRLSLNAAIFQSKMDNARVTSPDGTSQNVGKKDLKGVELGFSGKLTNAWQVFGGYTWLDAIVKDNGFVNVAPSGSPAVYQPSPYNGNVFPTTPKQSASLWTSYAFTKDISAGIGMNYVDKVYANVNNTKYAPGYTRFDAMASYAVNKNVSLQLNIQNLGDKVYFDRLSSPHYAGVGAGRSATLTANLKF</sequence>
<dbReference type="InterPro" id="IPR037066">
    <property type="entry name" value="Plug_dom_sf"/>
</dbReference>
<dbReference type="Pfam" id="PF07715">
    <property type="entry name" value="Plug"/>
    <property type="match status" value="1"/>
</dbReference>
<dbReference type="Gene3D" id="2.170.130.10">
    <property type="entry name" value="TonB-dependent receptor, plug domain"/>
    <property type="match status" value="1"/>
</dbReference>
<evidence type="ECO:0000259" key="19">
    <source>
        <dbReference type="Pfam" id="PF07715"/>
    </source>
</evidence>
<gene>
    <name evidence="20" type="ORF">ACFOPH_11735</name>
</gene>
<keyword evidence="11 14" id="KW-0472">Membrane</keyword>